<proteinExistence type="predicted"/>
<feature type="compositionally biased region" description="Polar residues" evidence="1">
    <location>
        <begin position="43"/>
        <end position="55"/>
    </location>
</feature>
<comment type="caution">
    <text evidence="3">The sequence shown here is derived from an EMBL/GenBank/DDBJ whole genome shotgun (WGS) entry which is preliminary data.</text>
</comment>
<feature type="compositionally biased region" description="Polar residues" evidence="1">
    <location>
        <begin position="66"/>
        <end position="77"/>
    </location>
</feature>
<sequence>MKKYIYAVGTFALALAMSGLPAAIAHAEYGVSGAVRVNLGSNTQVGGTNASTSMSVRAGEDEGSSENRVGTTSTSGRPSIGISGEGELEMNDDATPSVYSFAELKQVIETRKLQLDQEAAATTSENQSIAENANPVRLGVHALLASKVLLGGIGGQVSEIAKEMNDSIATTTSAEVQIQLRGFFTRLLFGGDSASANVISQEVVQNQQRIDALTTLLNQANVSADVQVTLKAQIAAIQDAQVRLQALAKSEQSQWGLFSWRF</sequence>
<feature type="chain" id="PRO_5013802927" description="DUF5667 domain-containing protein" evidence="2">
    <location>
        <begin position="28"/>
        <end position="262"/>
    </location>
</feature>
<dbReference type="Proteomes" id="UP000228687">
    <property type="component" value="Unassembled WGS sequence"/>
</dbReference>
<evidence type="ECO:0000256" key="2">
    <source>
        <dbReference type="SAM" id="SignalP"/>
    </source>
</evidence>
<feature type="signal peptide" evidence="2">
    <location>
        <begin position="1"/>
        <end position="27"/>
    </location>
</feature>
<evidence type="ECO:0008006" key="5">
    <source>
        <dbReference type="Google" id="ProtNLM"/>
    </source>
</evidence>
<evidence type="ECO:0000313" key="4">
    <source>
        <dbReference type="Proteomes" id="UP000228687"/>
    </source>
</evidence>
<organism evidence="3 4">
    <name type="scientific">Candidatus Kaiserbacteria bacterium CG08_land_8_20_14_0_20_50_21</name>
    <dbReference type="NCBI Taxonomy" id="1974604"/>
    <lineage>
        <taxon>Bacteria</taxon>
        <taxon>Candidatus Kaiseribacteriota</taxon>
    </lineage>
</organism>
<evidence type="ECO:0000256" key="1">
    <source>
        <dbReference type="SAM" id="MobiDB-lite"/>
    </source>
</evidence>
<evidence type="ECO:0000313" key="3">
    <source>
        <dbReference type="EMBL" id="PIS43494.1"/>
    </source>
</evidence>
<keyword evidence="2" id="KW-0732">Signal</keyword>
<dbReference type="EMBL" id="PEXT01000019">
    <property type="protein sequence ID" value="PIS43494.1"/>
    <property type="molecule type" value="Genomic_DNA"/>
</dbReference>
<dbReference type="AlphaFoldDB" id="A0A2H0YYE6"/>
<gene>
    <name evidence="3" type="ORF">COT23_01000</name>
</gene>
<reference evidence="4" key="1">
    <citation type="submission" date="2017-09" db="EMBL/GenBank/DDBJ databases">
        <title>Depth-based differentiation of microbial function through sediment-hosted aquifers and enrichment of novel symbionts in the deep terrestrial subsurface.</title>
        <authorList>
            <person name="Probst A.J."/>
            <person name="Ladd B."/>
            <person name="Jarett J.K."/>
            <person name="Geller-Mcgrath D.E."/>
            <person name="Sieber C.M.K."/>
            <person name="Emerson J.B."/>
            <person name="Anantharaman K."/>
            <person name="Thomas B.C."/>
            <person name="Malmstrom R."/>
            <person name="Stieglmeier M."/>
            <person name="Klingl A."/>
            <person name="Woyke T."/>
            <person name="Ryan C.M."/>
            <person name="Banfield J.F."/>
        </authorList>
    </citation>
    <scope>NUCLEOTIDE SEQUENCE [LARGE SCALE GENOMIC DNA]</scope>
</reference>
<feature type="region of interest" description="Disordered" evidence="1">
    <location>
        <begin position="43"/>
        <end position="88"/>
    </location>
</feature>
<accession>A0A2H0YYE6</accession>
<protein>
    <recommendedName>
        <fullName evidence="5">DUF5667 domain-containing protein</fullName>
    </recommendedName>
</protein>
<name>A0A2H0YYE6_9BACT</name>